<comment type="caution">
    <text evidence="1">The sequence shown here is derived from an EMBL/GenBank/DDBJ whole genome shotgun (WGS) entry which is preliminary data.</text>
</comment>
<accession>A0ACC2REU7</accession>
<dbReference type="EMBL" id="QTSX02007400">
    <property type="protein sequence ID" value="KAJ9048445.1"/>
    <property type="molecule type" value="Genomic_DNA"/>
</dbReference>
<keyword evidence="2" id="KW-1185">Reference proteome</keyword>
<organism evidence="1 2">
    <name type="scientific">Entomophthora muscae</name>
    <dbReference type="NCBI Taxonomy" id="34485"/>
    <lineage>
        <taxon>Eukaryota</taxon>
        <taxon>Fungi</taxon>
        <taxon>Fungi incertae sedis</taxon>
        <taxon>Zoopagomycota</taxon>
        <taxon>Entomophthoromycotina</taxon>
        <taxon>Entomophthoromycetes</taxon>
        <taxon>Entomophthorales</taxon>
        <taxon>Entomophthoraceae</taxon>
        <taxon>Entomophthora</taxon>
    </lineage>
</organism>
<name>A0ACC2REU7_9FUNG</name>
<protein>
    <submittedName>
        <fullName evidence="1">Uncharacterized protein</fullName>
    </submittedName>
</protein>
<dbReference type="Proteomes" id="UP001165960">
    <property type="component" value="Unassembled WGS sequence"/>
</dbReference>
<sequence>MSFLHGLSQFNDCIESTSALLRLSATSPLRPTFHFVSSIGAALPVMKKNPIPEKELSTQLTQGGLITGYNLSKLVAEVICCRWSRQFKFPLHIHRVGQIVGDTLLGAWNTKEHIPLLIKASQVMGILPNKLTPYISWIPVDVAAQAMVELNTSFLPIDAPIVHHIANPNLIPWELILDLLHAAGLQFKHVSPKHFFNTLYNTPKYQDPTVNPLASLTQFWDSLLSPTSTSHLLQTTFTAHHSSVIRHCPEMDAPLVQKFIHHWIQTGFLTHHQ</sequence>
<evidence type="ECO:0000313" key="1">
    <source>
        <dbReference type="EMBL" id="KAJ9048445.1"/>
    </source>
</evidence>
<evidence type="ECO:0000313" key="2">
    <source>
        <dbReference type="Proteomes" id="UP001165960"/>
    </source>
</evidence>
<gene>
    <name evidence="1" type="ORF">DSO57_1034985</name>
</gene>
<proteinExistence type="predicted"/>
<reference evidence="1" key="1">
    <citation type="submission" date="2022-04" db="EMBL/GenBank/DDBJ databases">
        <title>Genome of the entomopathogenic fungus Entomophthora muscae.</title>
        <authorList>
            <person name="Elya C."/>
            <person name="Lovett B.R."/>
            <person name="Lee E."/>
            <person name="Macias A.M."/>
            <person name="Hajek A.E."/>
            <person name="De Bivort B.L."/>
            <person name="Kasson M.T."/>
            <person name="De Fine Licht H.H."/>
            <person name="Stajich J.E."/>
        </authorList>
    </citation>
    <scope>NUCLEOTIDE SEQUENCE</scope>
    <source>
        <strain evidence="1">Berkeley</strain>
    </source>
</reference>